<dbReference type="InterPro" id="IPR011006">
    <property type="entry name" value="CheY-like_superfamily"/>
</dbReference>
<dbReference type="CDD" id="cd17533">
    <property type="entry name" value="REC_LytTR_AgrA-like"/>
    <property type="match status" value="1"/>
</dbReference>
<accession>A0A1D3MPX2</accession>
<comment type="function">
    <text evidence="4">Required for high-level post-exponential phase expression of a series of secreted proteins.</text>
</comment>
<evidence type="ECO:0000259" key="7">
    <source>
        <dbReference type="PROSITE" id="PS50930"/>
    </source>
</evidence>
<sequence>MSIFILEDDVIQAQQMKRLVEEICEKYMLPYDFIEVTSKSETIIKNISRATYVPIYFLDIEIKREERKGLQVAQEIRKYDTKGIIVFVTTHSEFAPISYQYMVSALTFIDKGLPYEERYEVFEQCLFQYEERNKATIPNDDFIVENNNATVRVPFHAVEYIMTDEPHRLALVTLDRIVYFYGTLKEIEIVDERLFRCHQSYVVNITQMSSYDTTQKMMILKSGKRIPVSRRLVSKARTMLKGEM</sequence>
<evidence type="ECO:0000256" key="2">
    <source>
        <dbReference type="ARBA" id="ARBA00023012"/>
    </source>
</evidence>
<gene>
    <name evidence="8" type="ORF">BWGOE11_30250</name>
</gene>
<dbReference type="SMART" id="SM00850">
    <property type="entry name" value="LytTR"/>
    <property type="match status" value="1"/>
</dbReference>
<dbReference type="PANTHER" id="PTHR37299:SF3">
    <property type="entry name" value="STAGE 0 SPORULATION PROTEIN A HOMOLOG"/>
    <property type="match status" value="1"/>
</dbReference>
<keyword evidence="5" id="KW-0597">Phosphoprotein</keyword>
<evidence type="ECO:0000256" key="1">
    <source>
        <dbReference type="ARBA" id="ARBA00022490"/>
    </source>
</evidence>
<dbReference type="Pfam" id="PF04397">
    <property type="entry name" value="LytTR"/>
    <property type="match status" value="1"/>
</dbReference>
<dbReference type="AlphaFoldDB" id="A0A1D3MPX2"/>
<dbReference type="PROSITE" id="PS50110">
    <property type="entry name" value="RESPONSE_REGULATORY"/>
    <property type="match status" value="1"/>
</dbReference>
<dbReference type="InterPro" id="IPR007492">
    <property type="entry name" value="LytTR_DNA-bd_dom"/>
</dbReference>
<dbReference type="EMBL" id="LXLX01000034">
    <property type="protein sequence ID" value="OFD92281.1"/>
    <property type="molecule type" value="Genomic_DNA"/>
</dbReference>
<protein>
    <recommendedName>
        <fullName evidence="10">Response regulator transcription factor</fullName>
    </recommendedName>
</protein>
<evidence type="ECO:0008006" key="10">
    <source>
        <dbReference type="Google" id="ProtNLM"/>
    </source>
</evidence>
<reference evidence="8 9" key="1">
    <citation type="submission" date="2016-05" db="EMBL/GenBank/DDBJ databases">
        <title>Bacillus thuringiensis and Bacillus weihenstephanensis as novel biocontrol agents of wilt causing Verticillium species.</title>
        <authorList>
            <person name="Hollensteiner J."/>
            <person name="Wemheuer F."/>
            <person name="Harting R."/>
            <person name="Kolarzyk A."/>
            <person name="Diaz-Valerio S."/>
            <person name="Poehlein A."/>
            <person name="Brzuszkiewicz E."/>
            <person name="Nesemann K."/>
            <person name="Braus-Stromeyer S."/>
            <person name="Braus G."/>
            <person name="Daniel R."/>
            <person name="Liesegang H."/>
        </authorList>
    </citation>
    <scope>NUCLEOTIDE SEQUENCE [LARGE SCALE GENOMIC DNA]</scope>
    <source>
        <strain evidence="8 9">GOE11</strain>
    </source>
</reference>
<evidence type="ECO:0000313" key="9">
    <source>
        <dbReference type="Proteomes" id="UP000175835"/>
    </source>
</evidence>
<dbReference type="RefSeq" id="WP_070139489.1">
    <property type="nucleotide sequence ID" value="NZ_FMJF01000032.1"/>
</dbReference>
<dbReference type="PATRIC" id="fig|86662.23.peg.2999"/>
<dbReference type="PROSITE" id="PS50930">
    <property type="entry name" value="HTH_LYTTR"/>
    <property type="match status" value="1"/>
</dbReference>
<dbReference type="Proteomes" id="UP000175835">
    <property type="component" value="Unassembled WGS sequence"/>
</dbReference>
<proteinExistence type="predicted"/>
<evidence type="ECO:0000256" key="3">
    <source>
        <dbReference type="ARBA" id="ARBA00023159"/>
    </source>
</evidence>
<name>A0A1D3MPX2_BACMY</name>
<organism evidence="8 9">
    <name type="scientific">Bacillus mycoides</name>
    <dbReference type="NCBI Taxonomy" id="1405"/>
    <lineage>
        <taxon>Bacteria</taxon>
        <taxon>Bacillati</taxon>
        <taxon>Bacillota</taxon>
        <taxon>Bacilli</taxon>
        <taxon>Bacillales</taxon>
        <taxon>Bacillaceae</taxon>
        <taxon>Bacillus</taxon>
        <taxon>Bacillus cereus group</taxon>
    </lineage>
</organism>
<evidence type="ECO:0000256" key="4">
    <source>
        <dbReference type="ARBA" id="ARBA00037164"/>
    </source>
</evidence>
<feature type="domain" description="Response regulatory" evidence="6">
    <location>
        <begin position="2"/>
        <end position="126"/>
    </location>
</feature>
<dbReference type="Gene3D" id="2.40.50.1020">
    <property type="entry name" value="LytTr DNA-binding domain"/>
    <property type="match status" value="1"/>
</dbReference>
<dbReference type="GO" id="GO:0003677">
    <property type="term" value="F:DNA binding"/>
    <property type="evidence" value="ECO:0007669"/>
    <property type="project" value="InterPro"/>
</dbReference>
<dbReference type="Gene3D" id="3.40.50.2300">
    <property type="match status" value="1"/>
</dbReference>
<evidence type="ECO:0000256" key="5">
    <source>
        <dbReference type="PROSITE-ProRule" id="PRU00169"/>
    </source>
</evidence>
<dbReference type="SUPFAM" id="SSF52172">
    <property type="entry name" value="CheY-like"/>
    <property type="match status" value="1"/>
</dbReference>
<dbReference type="InterPro" id="IPR046947">
    <property type="entry name" value="LytR-like"/>
</dbReference>
<feature type="modified residue" description="4-aspartylphosphate" evidence="5">
    <location>
        <position position="59"/>
    </location>
</feature>
<feature type="domain" description="HTH LytTR-type" evidence="7">
    <location>
        <begin position="142"/>
        <end position="242"/>
    </location>
</feature>
<keyword evidence="1" id="KW-0963">Cytoplasm</keyword>
<keyword evidence="2" id="KW-0902">Two-component regulatory system</keyword>
<dbReference type="PANTHER" id="PTHR37299">
    <property type="entry name" value="TRANSCRIPTIONAL REGULATOR-RELATED"/>
    <property type="match status" value="1"/>
</dbReference>
<evidence type="ECO:0000259" key="6">
    <source>
        <dbReference type="PROSITE" id="PS50110"/>
    </source>
</evidence>
<evidence type="ECO:0000313" key="8">
    <source>
        <dbReference type="EMBL" id="OFD92281.1"/>
    </source>
</evidence>
<dbReference type="InterPro" id="IPR001789">
    <property type="entry name" value="Sig_transdc_resp-reg_receiver"/>
</dbReference>
<dbReference type="GO" id="GO:0000156">
    <property type="term" value="F:phosphorelay response regulator activity"/>
    <property type="evidence" value="ECO:0007669"/>
    <property type="project" value="InterPro"/>
</dbReference>
<comment type="caution">
    <text evidence="8">The sequence shown here is derived from an EMBL/GenBank/DDBJ whole genome shotgun (WGS) entry which is preliminary data.</text>
</comment>
<keyword evidence="3" id="KW-0010">Activator</keyword>